<dbReference type="GO" id="GO:0005886">
    <property type="term" value="C:plasma membrane"/>
    <property type="evidence" value="ECO:0007669"/>
    <property type="project" value="TreeGrafter"/>
</dbReference>
<dbReference type="eggNOG" id="COG2610">
    <property type="taxonomic scope" value="Bacteria"/>
</dbReference>
<dbReference type="AlphaFoldDB" id="H6RNE9"/>
<dbReference type="Proteomes" id="UP000007517">
    <property type="component" value="Chromosome"/>
</dbReference>
<dbReference type="EMBL" id="FO117623">
    <property type="protein sequence ID" value="CCG03896.1"/>
    <property type="molecule type" value="Genomic_DNA"/>
</dbReference>
<reference evidence="4" key="2">
    <citation type="submission" date="2012-02" db="EMBL/GenBank/DDBJ databases">
        <title>Complete genome sequence of Blastococcus saxobsidens strain DD2.</title>
        <authorList>
            <person name="Genoscope."/>
        </authorList>
    </citation>
    <scope>NUCLEOTIDE SEQUENCE [LARGE SCALE GENOMIC DNA]</scope>
    <source>
        <strain evidence="4">DD2</strain>
    </source>
</reference>
<evidence type="ECO:0000256" key="1">
    <source>
        <dbReference type="SAM" id="MobiDB-lite"/>
    </source>
</evidence>
<keyword evidence="2" id="KW-0472">Membrane</keyword>
<keyword evidence="2" id="KW-0812">Transmembrane</keyword>
<accession>H6RNE9</accession>
<feature type="compositionally biased region" description="Low complexity" evidence="1">
    <location>
        <begin position="227"/>
        <end position="243"/>
    </location>
</feature>
<dbReference type="HOGENOM" id="CLU_027949_0_2_11"/>
<feature type="transmembrane region" description="Helical" evidence="2">
    <location>
        <begin position="177"/>
        <end position="198"/>
    </location>
</feature>
<organism evidence="3 4">
    <name type="scientific">Blastococcus saxobsidens (strain DD2)</name>
    <dbReference type="NCBI Taxonomy" id="1146883"/>
    <lineage>
        <taxon>Bacteria</taxon>
        <taxon>Bacillati</taxon>
        <taxon>Actinomycetota</taxon>
        <taxon>Actinomycetes</taxon>
        <taxon>Geodermatophilales</taxon>
        <taxon>Geodermatophilaceae</taxon>
        <taxon>Blastococcus</taxon>
    </lineage>
</organism>
<feature type="transmembrane region" description="Helical" evidence="2">
    <location>
        <begin position="483"/>
        <end position="507"/>
    </location>
</feature>
<dbReference type="KEGG" id="bsd:BLASA_3025"/>
<keyword evidence="4" id="KW-1185">Reference proteome</keyword>
<dbReference type="PANTHER" id="PTHR30354:SF25">
    <property type="entry name" value="INNER MEMBRANE PERMEASE YGBN"/>
    <property type="match status" value="1"/>
</dbReference>
<feature type="transmembrane region" description="Helical" evidence="2">
    <location>
        <begin position="6"/>
        <end position="28"/>
    </location>
</feature>
<feature type="region of interest" description="Disordered" evidence="1">
    <location>
        <begin position="225"/>
        <end position="277"/>
    </location>
</feature>
<feature type="transmembrane region" description="Helical" evidence="2">
    <location>
        <begin position="147"/>
        <end position="165"/>
    </location>
</feature>
<keyword evidence="2" id="KW-1133">Transmembrane helix</keyword>
<reference evidence="3 4" key="1">
    <citation type="journal article" date="2012" name="J. Bacteriol.">
        <title>Genome Sequence of Blastococcus saxobsidens DD2, a Stone-Inhabiting Bacterium.</title>
        <authorList>
            <person name="Chouaia B."/>
            <person name="Crotti E."/>
            <person name="Brusetti L."/>
            <person name="Daffonchio D."/>
            <person name="Essoussi I."/>
            <person name="Nouioui I."/>
            <person name="Sbissi I."/>
            <person name="Ghodhbane-Gtari F."/>
            <person name="Gtari M."/>
            <person name="Vacherie B."/>
            <person name="Barbe V."/>
            <person name="Medigue C."/>
            <person name="Gury J."/>
            <person name="Pujic P."/>
            <person name="Normand P."/>
        </authorList>
    </citation>
    <scope>NUCLEOTIDE SEQUENCE [LARGE SCALE GENOMIC DNA]</scope>
    <source>
        <strain evidence="3 4">DD2</strain>
    </source>
</reference>
<feature type="compositionally biased region" description="Low complexity" evidence="1">
    <location>
        <begin position="254"/>
        <end position="266"/>
    </location>
</feature>
<feature type="transmembrane region" description="Helical" evidence="2">
    <location>
        <begin position="35"/>
        <end position="55"/>
    </location>
</feature>
<dbReference type="PANTHER" id="PTHR30354">
    <property type="entry name" value="GNT FAMILY GLUCONATE TRANSPORTER"/>
    <property type="match status" value="1"/>
</dbReference>
<protein>
    <submittedName>
        <fullName evidence="3">Gluconate transporter</fullName>
    </submittedName>
</protein>
<dbReference type="OrthoDB" id="4325159at2"/>
<dbReference type="RefSeq" id="WP_014376776.1">
    <property type="nucleotide sequence ID" value="NC_016943.1"/>
</dbReference>
<feature type="transmembrane region" description="Helical" evidence="2">
    <location>
        <begin position="362"/>
        <end position="382"/>
    </location>
</feature>
<feature type="transmembrane region" description="Helical" evidence="2">
    <location>
        <begin position="444"/>
        <end position="463"/>
    </location>
</feature>
<dbReference type="STRING" id="1146883.BLASA_3025"/>
<name>H6RNE9_BLASD</name>
<evidence type="ECO:0000313" key="4">
    <source>
        <dbReference type="Proteomes" id="UP000007517"/>
    </source>
</evidence>
<evidence type="ECO:0000313" key="3">
    <source>
        <dbReference type="EMBL" id="CCG03896.1"/>
    </source>
</evidence>
<dbReference type="InterPro" id="IPR003474">
    <property type="entry name" value="Glcn_transporter"/>
</dbReference>
<proteinExistence type="predicted"/>
<dbReference type="Pfam" id="PF02447">
    <property type="entry name" value="GntP_permease"/>
    <property type="match status" value="2"/>
</dbReference>
<evidence type="ECO:0000256" key="2">
    <source>
        <dbReference type="SAM" id="Phobius"/>
    </source>
</evidence>
<dbReference type="GO" id="GO:0015128">
    <property type="term" value="F:gluconate transmembrane transporter activity"/>
    <property type="evidence" value="ECO:0007669"/>
    <property type="project" value="InterPro"/>
</dbReference>
<feature type="transmembrane region" description="Helical" evidence="2">
    <location>
        <begin position="286"/>
        <end position="312"/>
    </location>
</feature>
<gene>
    <name evidence="3" type="ordered locus">BLASA_3025</name>
</gene>
<feature type="transmembrane region" description="Helical" evidence="2">
    <location>
        <begin position="61"/>
        <end position="82"/>
    </location>
</feature>
<sequence>MPEVEPALGAGPLLLIAAAGVALLLFLIMKLKLHAFLALVLVSFLVALAAQVPLADVVGTLTTGFGSTLAAVALLVGLGAMLGRLLEFSGGAQVLADSLVRRFGEQRAPLALGVAALLFGFPIFFDAGLVVFLPIVFTVARRLGGSLLTYGLPVAGAFAVMHAFVPPHPGPVAAAELVGADIGLVLVFGLLIGLPTWYLGGYLFGLWAGRRYDIAVPDILSSGGRTGPDAAGAPETPAEGGTPRPEAVPPAPESTVAGTAPAVAAPSGGGDRTSTGTAGPPRFGTVLALLLLPLLLIFLNTGLSTLATAGALDGESWVVRTGQLVGATPIALLITVLVASYVLGKHRGSSGAEIESVVNSALGPVCAIILITGAGGMFGGVLRASGIGVALADVLGDIGLPVIVAAFVIAVLLRVAQGSATVALTTTAGLIAPVIAATDGVSTADRALIVIAIAGGATVLSHVNDSGFWLVSRFFQMDEKTTLKTWTVMETLLGTIGFVLAFVLSLFL</sequence>
<feature type="transmembrane region" description="Helical" evidence="2">
    <location>
        <begin position="110"/>
        <end position="135"/>
    </location>
</feature>
<feature type="transmembrane region" description="Helical" evidence="2">
    <location>
        <begin position="324"/>
        <end position="342"/>
    </location>
</feature>
<feature type="transmembrane region" description="Helical" evidence="2">
    <location>
        <begin position="394"/>
        <end position="413"/>
    </location>
</feature>